<dbReference type="RefSeq" id="WP_077866796.1">
    <property type="nucleotide sequence ID" value="NZ_LZYZ01000008.1"/>
</dbReference>
<dbReference type="AlphaFoldDB" id="A0A1S8MSS6"/>
<proteinExistence type="predicted"/>
<dbReference type="InterPro" id="IPR024269">
    <property type="entry name" value="DUF3791"/>
</dbReference>
<gene>
    <name evidence="1" type="ORF">CLOSAC_37640</name>
</gene>
<organism evidence="1 2">
    <name type="scientific">Clostridium saccharobutylicum</name>
    <dbReference type="NCBI Taxonomy" id="169679"/>
    <lineage>
        <taxon>Bacteria</taxon>
        <taxon>Bacillati</taxon>
        <taxon>Bacillota</taxon>
        <taxon>Clostridia</taxon>
        <taxon>Eubacteriales</taxon>
        <taxon>Clostridiaceae</taxon>
        <taxon>Clostridium</taxon>
    </lineage>
</organism>
<reference evidence="1 2" key="1">
    <citation type="submission" date="2016-05" db="EMBL/GenBank/DDBJ databases">
        <title>Microbial solvent formation.</title>
        <authorList>
            <person name="Poehlein A."/>
            <person name="Montoya Solano J.D."/>
            <person name="Flitsch S."/>
            <person name="Krabben P."/>
            <person name="Duerre P."/>
            <person name="Daniel R."/>
        </authorList>
    </citation>
    <scope>NUCLEOTIDE SEQUENCE [LARGE SCALE GENOMIC DNA]</scope>
    <source>
        <strain evidence="1 2">L1-8</strain>
    </source>
</reference>
<dbReference type="EMBL" id="LZYZ01000008">
    <property type="protein sequence ID" value="OOM07235.1"/>
    <property type="molecule type" value="Genomic_DNA"/>
</dbReference>
<sequence>MFSGRDITDEQLYFAIYCITALSRNLNMDPSDVYKLISEKTNILDDYIIKYYDTLHTQGEDYIVSEIIQLLKGEELEI</sequence>
<dbReference type="Pfam" id="PF12668">
    <property type="entry name" value="DUF3791"/>
    <property type="match status" value="1"/>
</dbReference>
<comment type="caution">
    <text evidence="1">The sequence shown here is derived from an EMBL/GenBank/DDBJ whole genome shotgun (WGS) entry which is preliminary data.</text>
</comment>
<protein>
    <submittedName>
        <fullName evidence="1">Uncharacterized protein</fullName>
    </submittedName>
</protein>
<accession>A0A1S8MSS6</accession>
<evidence type="ECO:0000313" key="2">
    <source>
        <dbReference type="Proteomes" id="UP000191154"/>
    </source>
</evidence>
<dbReference type="Proteomes" id="UP000191154">
    <property type="component" value="Unassembled WGS sequence"/>
</dbReference>
<evidence type="ECO:0000313" key="1">
    <source>
        <dbReference type="EMBL" id="OOM07235.1"/>
    </source>
</evidence>
<name>A0A1S8MSS6_CLOSA</name>